<accession>A0A223PZ34</accession>
<dbReference type="Proteomes" id="UP000317382">
    <property type="component" value="Genome"/>
</dbReference>
<evidence type="ECO:0000313" key="4">
    <source>
        <dbReference type="EMBL" id="ASU50621.1"/>
    </source>
</evidence>
<organism evidence="3">
    <name type="scientific">Odocoileus adenovirus 1</name>
    <dbReference type="NCBI Taxonomy" id="78522"/>
    <lineage>
        <taxon>Viruses</taxon>
        <taxon>Varidnaviria</taxon>
        <taxon>Bamfordvirae</taxon>
        <taxon>Preplasmiviricota</taxon>
        <taxon>Polisuviricotina</taxon>
        <taxon>Pharingeaviricetes</taxon>
        <taxon>Rowavirales</taxon>
        <taxon>Adenoviridae</taxon>
        <taxon>Barthadenovirus</taxon>
        <taxon>Barthadenovirus cervi</taxon>
        <taxon>Deer atadenovirus A</taxon>
    </lineage>
</organism>
<dbReference type="EMBL" id="KY468404">
    <property type="protein sequence ID" value="ASU50540.1"/>
    <property type="molecule type" value="Genomic_DNA"/>
</dbReference>
<dbReference type="EMBL" id="KY468405">
    <property type="protein sequence ID" value="ASU50567.1"/>
    <property type="molecule type" value="Genomic_DNA"/>
</dbReference>
<reference evidence="3" key="2">
    <citation type="submission" date="2017-01" db="EMBL/GenBank/DDBJ databases">
        <authorList>
            <person name="Mah S.A."/>
            <person name="Swanson W.J."/>
            <person name="Moy G.W."/>
            <person name="Vacquier V.D."/>
        </authorList>
    </citation>
    <scope>NUCLEOTIDE SEQUENCE</scope>
    <source>
        <strain evidence="1">Ad10_Aa</strain>
        <strain evidence="2">Ad13_Elk</strain>
        <strain evidence="3">Ad16_Elk</strain>
        <strain evidence="4">Ad99_Aa</strain>
    </source>
</reference>
<dbReference type="EMBL" id="KY468406">
    <property type="protein sequence ID" value="ASU50594.1"/>
    <property type="molecule type" value="Genomic_DNA"/>
</dbReference>
<proteinExistence type="predicted"/>
<dbReference type="Proteomes" id="UP000318921">
    <property type="component" value="Segment"/>
</dbReference>
<evidence type="ECO:0000313" key="3">
    <source>
        <dbReference type="EMBL" id="ASU50594.1"/>
    </source>
</evidence>
<reference evidence="3" key="1">
    <citation type="journal article" date="2017" name="J. Gen. Virol.">
        <title>Whole-genome sequences of Odocoileus hemionus deer adenovirus isolates from deer, moose and elk are highly conserved and support a new species in the genus Atadenovirus.</title>
        <authorList>
            <person name="Miller M.M."/>
            <person name="Cornish T.E."/>
            <person name="Creekmore T.E."/>
            <person name="Fox K."/>
            <person name="Laegreid W."/>
            <person name="McKenna J."/>
            <person name="Vasquez M."/>
            <person name="Woods L.W."/>
        </authorList>
    </citation>
    <scope>NUCLEOTIDE SEQUENCE [LARGE SCALE GENOMIC DNA]</scope>
    <source>
        <strain evidence="1">Ad10_Aa</strain>
        <strain evidence="2">Ad13_Elk</strain>
        <strain evidence="3">Ad16_Elk</strain>
        <strain evidence="4">Ad99_Aa</strain>
    </source>
</reference>
<protein>
    <submittedName>
        <fullName evidence="3">E4.3</fullName>
    </submittedName>
</protein>
<dbReference type="EMBL" id="KY468407">
    <property type="protein sequence ID" value="ASU50621.1"/>
    <property type="molecule type" value="Genomic_DNA"/>
</dbReference>
<dbReference type="Proteomes" id="UP000317920">
    <property type="component" value="Segment"/>
</dbReference>
<dbReference type="Proteomes" id="UP000318427">
    <property type="component" value="Segment"/>
</dbReference>
<evidence type="ECO:0000313" key="1">
    <source>
        <dbReference type="EMBL" id="ASU50540.1"/>
    </source>
</evidence>
<name>A0A223PZ34_9ADEN</name>
<evidence type="ECO:0000313" key="2">
    <source>
        <dbReference type="EMBL" id="ASU50567.1"/>
    </source>
</evidence>
<sequence>MSLLGICKTFASSTVYCEDGHYLFYMDIPFLSLEVVRQQCSHSIEFKLMSMYLCALPCQRGRVHCHCPCSSSLQCLSLKQLLKVKLLCLKRTIPVSLPWTNCCSNIIFYKVKEECVFIARYWNAIPVEEEIVKYCAYRRLNFGHLSVIFLLKNVDNEKLRKLLNVLHVKMNIPDCKGFHFPPYDYDYWKSGETAGFHSQPCMLRFITFRGQEYQERYLKRCFFKHLQSKQKELL</sequence>